<dbReference type="GO" id="GO:1901605">
    <property type="term" value="P:alpha-amino acid metabolic process"/>
    <property type="evidence" value="ECO:0007669"/>
    <property type="project" value="UniProtKB-ARBA"/>
</dbReference>
<dbReference type="GO" id="GO:0019148">
    <property type="term" value="F:D-cysteine desulfhydrase activity"/>
    <property type="evidence" value="ECO:0007669"/>
    <property type="project" value="TreeGrafter"/>
</dbReference>
<gene>
    <name evidence="7" type="ORF">KCX82_18825</name>
</gene>
<evidence type="ECO:0000256" key="1">
    <source>
        <dbReference type="ARBA" id="ARBA00001933"/>
    </source>
</evidence>
<evidence type="ECO:0000256" key="5">
    <source>
        <dbReference type="PIRSR" id="PIRSR006278-2"/>
    </source>
</evidence>
<proteinExistence type="inferred from homology"/>
<comment type="cofactor">
    <cofactor evidence="1">
        <name>pyridoxal 5'-phosphate</name>
        <dbReference type="ChEBI" id="CHEBI:597326"/>
    </cofactor>
</comment>
<name>A0A8J7W6I9_9FIRM</name>
<organism evidence="7 8">
    <name type="scientific">Sinanaerobacter chloroacetimidivorans</name>
    <dbReference type="NCBI Taxonomy" id="2818044"/>
    <lineage>
        <taxon>Bacteria</taxon>
        <taxon>Bacillati</taxon>
        <taxon>Bacillota</taxon>
        <taxon>Clostridia</taxon>
        <taxon>Peptostreptococcales</taxon>
        <taxon>Anaerovoracaceae</taxon>
        <taxon>Sinanaerobacter</taxon>
    </lineage>
</organism>
<dbReference type="Proteomes" id="UP000675664">
    <property type="component" value="Unassembled WGS sequence"/>
</dbReference>
<evidence type="ECO:0000313" key="8">
    <source>
        <dbReference type="Proteomes" id="UP000675664"/>
    </source>
</evidence>
<comment type="similarity">
    <text evidence="2">Belongs to the ACC deaminase/D-cysteine desulfhydrase family.</text>
</comment>
<evidence type="ECO:0000256" key="4">
    <source>
        <dbReference type="PIRSR" id="PIRSR006278-1"/>
    </source>
</evidence>
<dbReference type="EMBL" id="JAGSND010000018">
    <property type="protein sequence ID" value="MBR0599941.1"/>
    <property type="molecule type" value="Genomic_DNA"/>
</dbReference>
<protein>
    <submittedName>
        <fullName evidence="7">D-cysteine desulfhydrase family protein</fullName>
    </submittedName>
</protein>
<comment type="caution">
    <text evidence="7">The sequence shown here is derived from an EMBL/GenBank/DDBJ whole genome shotgun (WGS) entry which is preliminary data.</text>
</comment>
<evidence type="ECO:0000313" key="7">
    <source>
        <dbReference type="EMBL" id="MBR0599941.1"/>
    </source>
</evidence>
<dbReference type="InterPro" id="IPR027278">
    <property type="entry name" value="ACCD_DCysDesulf"/>
</dbReference>
<evidence type="ECO:0000256" key="2">
    <source>
        <dbReference type="ARBA" id="ARBA00008639"/>
    </source>
</evidence>
<dbReference type="PIRSF" id="PIRSF006278">
    <property type="entry name" value="ACCD_DCysDesulf"/>
    <property type="match status" value="1"/>
</dbReference>
<dbReference type="Pfam" id="PF00291">
    <property type="entry name" value="PALP"/>
    <property type="match status" value="1"/>
</dbReference>
<reference evidence="7" key="2">
    <citation type="submission" date="2021-04" db="EMBL/GenBank/DDBJ databases">
        <authorList>
            <person name="Liu J."/>
        </authorList>
    </citation>
    <scope>NUCLEOTIDE SEQUENCE</scope>
    <source>
        <strain evidence="7">BAD-6</strain>
    </source>
</reference>
<dbReference type="InterPro" id="IPR001926">
    <property type="entry name" value="TrpB-like_PALP"/>
</dbReference>
<dbReference type="PANTHER" id="PTHR43780">
    <property type="entry name" value="1-AMINOCYCLOPROPANE-1-CARBOXYLATE DEAMINASE-RELATED"/>
    <property type="match status" value="1"/>
</dbReference>
<dbReference type="AlphaFoldDB" id="A0A8J7W6I9"/>
<dbReference type="PANTHER" id="PTHR43780:SF2">
    <property type="entry name" value="1-AMINOCYCLOPROPANE-1-CARBOXYLATE DEAMINASE-RELATED"/>
    <property type="match status" value="1"/>
</dbReference>
<evidence type="ECO:0000256" key="3">
    <source>
        <dbReference type="ARBA" id="ARBA00022898"/>
    </source>
</evidence>
<feature type="active site" description="Nucleophile" evidence="4">
    <location>
        <position position="85"/>
    </location>
</feature>
<dbReference type="RefSeq" id="WP_227020068.1">
    <property type="nucleotide sequence ID" value="NZ_JAGSND010000018.1"/>
</dbReference>
<dbReference type="SUPFAM" id="SSF53686">
    <property type="entry name" value="Tryptophan synthase beta subunit-like PLP-dependent enzymes"/>
    <property type="match status" value="1"/>
</dbReference>
<accession>A0A8J7W6I9</accession>
<feature type="modified residue" description="N6-(pyridoxal phosphate)lysine" evidence="5">
    <location>
        <position position="58"/>
    </location>
</feature>
<reference evidence="7" key="1">
    <citation type="submission" date="2021-04" db="EMBL/GenBank/DDBJ databases">
        <title>Sinoanaerobacter chloroacetimidivorans sp. nov., an obligate anaerobic bacterium isolated from anaerobic sludge.</title>
        <authorList>
            <person name="Bao Y."/>
        </authorList>
    </citation>
    <scope>NUCLEOTIDE SEQUENCE</scope>
    <source>
        <strain evidence="7">BAD-6</strain>
    </source>
</reference>
<keyword evidence="3 5" id="KW-0663">Pyridoxal phosphate</keyword>
<dbReference type="InterPro" id="IPR036052">
    <property type="entry name" value="TrpB-like_PALP_sf"/>
</dbReference>
<keyword evidence="8" id="KW-1185">Reference proteome</keyword>
<evidence type="ECO:0000259" key="6">
    <source>
        <dbReference type="Pfam" id="PF00291"/>
    </source>
</evidence>
<dbReference type="Gene3D" id="3.40.50.1100">
    <property type="match status" value="2"/>
</dbReference>
<feature type="domain" description="Tryptophan synthase beta chain-like PALP" evidence="6">
    <location>
        <begin position="19"/>
        <end position="334"/>
    </location>
</feature>
<sequence>MSLNIKEAKEMISFIPKVELGFFPTPLHKLEHLSQEFGINLYIKRDDFTGKNLFGGNKTRKLEFLIGKAVQEKCEYVFTYGATQSNHAMQTVWTATANNLKPILYLAAVVEPDESDIKSNLLLDKIFDAEIHIVNLNKNESFDEAGKRSLALGAEHMKRLEAEGHKCMDIPMGGANEVGTAGYISGFAELCEQADQMGVNFDYLYHATGSGGTMAGLVAGKKLLGMDIVIRSIAVLDTGDQYIAGKTALANRALEYIKATPDVDEKDFSLNTGFYAPGYECPNEGATEAIRLLAKKEGILLDPVYTGKAFAGLIHDVRTGKIDQGRNVVFLHTGGATALFAETEILGSLFSYPMDR</sequence>